<dbReference type="PATRIC" id="fig|1393735.3.peg.1636"/>
<accession>A0A081RYC0</accession>
<evidence type="ECO:0000313" key="1">
    <source>
        <dbReference type="EMBL" id="KER03673.1"/>
    </source>
</evidence>
<proteinExistence type="predicted"/>
<evidence type="ECO:0000313" key="2">
    <source>
        <dbReference type="Proteomes" id="UP000028002"/>
    </source>
</evidence>
<sequence length="559" mass="60656">MNNDVQLIKNAAGKDKCPPGKMALYTNINFNQQELGDILLISPNVQLDQAQLESYGFYVGHHDGVSCVVNNMNHAGTLVAGLNLNGQILNVPSMTDIPSLVGQGWNDRTRSVVAAPVKLVKLKMSSVSPVVLKINQNINLELKIENLSDIDVPNTTLEVKSGNSNVVSVGSFEQPGIIPAKSSVTVTVPVTGKQVGQTSLTFTLHTPLGFINEGDNVYNAQARVDLFSVQLRMESDNPVIIGLNKTEPVELIIKNLSDINVPDTELKVTAKNSDIISVGSYLQPGTISANDSVIVSVPVTGLNLGESSLTFGLFVPKEFANTGDSQRVVSTKVQSAVTLRITIDRQIDLLTGGPLQVPVKITNESAEPIANIKVAFDTSDATLFTVGAFQSEINIPPKDSKVINVELIPADNKTGRARLDCTLTLPPGYVNDGDSEKAAIVNVTVERPLVVLQSFQASWAAEGGYLHSYMLTMKSANVRVTLWELSFQLPQGAHVSETWYETQKNWLDKRESGDMVFLTNKSTHTIDPGTDLPLQIQLVYPDQSPAHEYIYSLSLRQIQ</sequence>
<dbReference type="Proteomes" id="UP000028002">
    <property type="component" value="Unassembled WGS sequence"/>
</dbReference>
<name>A0A081RYC0_PHOTE</name>
<dbReference type="RefSeq" id="WP_021326082.1">
    <property type="nucleotide sequence ID" value="NZ_CAWLUD010000024.1"/>
</dbReference>
<dbReference type="EMBL" id="JGVH01000024">
    <property type="protein sequence ID" value="KER03673.1"/>
    <property type="molecule type" value="Genomic_DNA"/>
</dbReference>
<gene>
    <name evidence="1" type="ORF">MEG1DRAFT_01594</name>
</gene>
<reference evidence="1 2" key="1">
    <citation type="submission" date="2014-03" db="EMBL/GenBank/DDBJ databases">
        <title>Draft Genome of Photorhabdus temperata Meg1.</title>
        <authorList>
            <person name="Hurst S.G.IV."/>
            <person name="Morris K."/>
            <person name="Thomas K."/>
            <person name="Tisa L.S."/>
        </authorList>
    </citation>
    <scope>NUCLEOTIDE SEQUENCE [LARGE SCALE GENOMIC DNA]</scope>
    <source>
        <strain evidence="1 2">Meg1</strain>
    </source>
</reference>
<organism evidence="1 2">
    <name type="scientific">Photorhabdus temperata subsp. temperata Meg1</name>
    <dbReference type="NCBI Taxonomy" id="1393735"/>
    <lineage>
        <taxon>Bacteria</taxon>
        <taxon>Pseudomonadati</taxon>
        <taxon>Pseudomonadota</taxon>
        <taxon>Gammaproteobacteria</taxon>
        <taxon>Enterobacterales</taxon>
        <taxon>Morganellaceae</taxon>
        <taxon>Photorhabdus</taxon>
    </lineage>
</organism>
<dbReference type="AlphaFoldDB" id="A0A081RYC0"/>
<protein>
    <submittedName>
        <fullName evidence="1">Uncharacterized protein</fullName>
    </submittedName>
</protein>
<comment type="caution">
    <text evidence="1">The sequence shown here is derived from an EMBL/GenBank/DDBJ whole genome shotgun (WGS) entry which is preliminary data.</text>
</comment>